<dbReference type="InterPro" id="IPR000222">
    <property type="entry name" value="PP2C_BS"/>
</dbReference>
<dbReference type="STRING" id="1296121.A0A1A6AEY6"/>
<dbReference type="InterPro" id="IPR036457">
    <property type="entry name" value="PPM-type-like_dom_sf"/>
</dbReference>
<gene>
    <name evidence="7" type="ORF">I303_00438</name>
</gene>
<sequence length="615" mass="67896">MLRLRHLKSVKAFRPGHQCDLNCLKALAAIGSLSSQSNLRPNFGKVYAAIGLGSVVVGGITYHWLSEHKYKNTTLFSGLEAKIRTIPAQAVELTYTVDSATGSKPKTFSHLLLSEEEVEEKVKAGQAGVTVNRPDNPVKKWEVNSLPAVDDLGEDRYSADLISKGYLADLLEVKEGESFWKRWWDTRTKLYPKKQGEEVIPGDGKQDLMMFSVFDGHGGPHVADLLSKTLHGVLAYNAGKLLEEGYKCGRDWETSDIRAIPEQGLKLSDDLRPAFAASLHPQTFAEMISMSFLAVDANLINTTCSALFKPGLFTSSTGHMLPPHGPAMLALATQFDMGACAVTAVVDAEADKLYVANVGDTRAVAGWWNAEKGEWKCDILSSDAECENEAEAARVRGEHPEDEKDTAVHNQGYGDTPRVLGGLQPSRAIGDDAYKIDYDHFKEQRWKWFEECPNKTPPYVTAQPEVAVRDIHPATGEELKFVVLATDGLWDRVTSEEASYLLASHLIHDIHPDVPRNQIMVTCPHSPPAPGSDHPHPQEEPRVDGQWVYEDSNSATHLIRNAIGGEDRELRRQFMSMKKPGARSVRDDTTALVIWFDDVKGHDNKENEHGGGVDA</sequence>
<proteinExistence type="inferred from homology"/>
<keyword evidence="1" id="KW-0479">Metal-binding</keyword>
<evidence type="ECO:0000256" key="3">
    <source>
        <dbReference type="ARBA" id="ARBA00022912"/>
    </source>
</evidence>
<dbReference type="InterPro" id="IPR001932">
    <property type="entry name" value="PPM-type_phosphatase-like_dom"/>
</dbReference>
<dbReference type="CDD" id="cd00143">
    <property type="entry name" value="PP2Cc"/>
    <property type="match status" value="1"/>
</dbReference>
<dbReference type="PANTHER" id="PTHR13832:SF792">
    <property type="entry name" value="GM14286P"/>
    <property type="match status" value="1"/>
</dbReference>
<dbReference type="GO" id="GO:0005739">
    <property type="term" value="C:mitochondrion"/>
    <property type="evidence" value="ECO:0007669"/>
    <property type="project" value="TreeGrafter"/>
</dbReference>
<protein>
    <recommendedName>
        <fullName evidence="6">PPM-type phosphatase domain-containing protein</fullName>
    </recommendedName>
</protein>
<dbReference type="GO" id="GO:0046872">
    <property type="term" value="F:metal ion binding"/>
    <property type="evidence" value="ECO:0007669"/>
    <property type="project" value="UniProtKB-KW"/>
</dbReference>
<dbReference type="OrthoDB" id="420076at2759"/>
<accession>A0A1A6AEY6</accession>
<dbReference type="PANTHER" id="PTHR13832">
    <property type="entry name" value="PROTEIN PHOSPHATASE 2C"/>
    <property type="match status" value="1"/>
</dbReference>
<dbReference type="EMBL" id="KI894027">
    <property type="protein sequence ID" value="OBR88621.1"/>
    <property type="molecule type" value="Genomic_DNA"/>
</dbReference>
<dbReference type="GO" id="GO:0004741">
    <property type="term" value="F:[pyruvate dehydrogenase (acetyl-transferring)]-phosphatase activity"/>
    <property type="evidence" value="ECO:0007669"/>
    <property type="project" value="TreeGrafter"/>
</dbReference>
<keyword evidence="3 4" id="KW-0904">Protein phosphatase</keyword>
<dbReference type="Gene3D" id="3.60.40.10">
    <property type="entry name" value="PPM-type phosphatase domain"/>
    <property type="match status" value="1"/>
</dbReference>
<dbReference type="PROSITE" id="PS51746">
    <property type="entry name" value="PPM_2"/>
    <property type="match status" value="1"/>
</dbReference>
<name>A0A1A6AEY6_9TREE</name>
<comment type="similarity">
    <text evidence="4">Belongs to the PP2C family.</text>
</comment>
<evidence type="ECO:0000259" key="6">
    <source>
        <dbReference type="PROSITE" id="PS51746"/>
    </source>
</evidence>
<keyword evidence="2 4" id="KW-0378">Hydrolase</keyword>
<feature type="domain" description="PPM-type phosphatase" evidence="6">
    <location>
        <begin position="188"/>
        <end position="596"/>
    </location>
</feature>
<dbReference type="AlphaFoldDB" id="A0A1A6AEY6"/>
<dbReference type="SMART" id="SM00332">
    <property type="entry name" value="PP2Cc"/>
    <property type="match status" value="1"/>
</dbReference>
<evidence type="ECO:0000256" key="1">
    <source>
        <dbReference type="ARBA" id="ARBA00022723"/>
    </source>
</evidence>
<organism evidence="7">
    <name type="scientific">Kwoniella dejecticola CBS 10117</name>
    <dbReference type="NCBI Taxonomy" id="1296121"/>
    <lineage>
        <taxon>Eukaryota</taxon>
        <taxon>Fungi</taxon>
        <taxon>Dikarya</taxon>
        <taxon>Basidiomycota</taxon>
        <taxon>Agaricomycotina</taxon>
        <taxon>Tremellomycetes</taxon>
        <taxon>Tremellales</taxon>
        <taxon>Cryptococcaceae</taxon>
        <taxon>Kwoniella</taxon>
    </lineage>
</organism>
<evidence type="ECO:0000256" key="5">
    <source>
        <dbReference type="SAM" id="MobiDB-lite"/>
    </source>
</evidence>
<dbReference type="InterPro" id="IPR015655">
    <property type="entry name" value="PP2C"/>
</dbReference>
<evidence type="ECO:0000313" key="7">
    <source>
        <dbReference type="EMBL" id="OBR88621.1"/>
    </source>
</evidence>
<evidence type="ECO:0000256" key="2">
    <source>
        <dbReference type="ARBA" id="ARBA00022801"/>
    </source>
</evidence>
<reference evidence="7" key="1">
    <citation type="submission" date="2013-07" db="EMBL/GenBank/DDBJ databases">
        <title>The Genome Sequence of Cryptococcus dejecticola CBS10117.</title>
        <authorList>
            <consortium name="The Broad Institute Genome Sequencing Platform"/>
            <person name="Cuomo C."/>
            <person name="Litvintseva A."/>
            <person name="Chen Y."/>
            <person name="Heitman J."/>
            <person name="Sun S."/>
            <person name="Springer D."/>
            <person name="Dromer F."/>
            <person name="Young S.K."/>
            <person name="Zeng Q."/>
            <person name="Gargeya S."/>
            <person name="Fitzgerald M."/>
            <person name="Abouelleil A."/>
            <person name="Alvarado L."/>
            <person name="Berlin A.M."/>
            <person name="Chapman S.B."/>
            <person name="Dewar J."/>
            <person name="Goldberg J."/>
            <person name="Griggs A."/>
            <person name="Gujja S."/>
            <person name="Hansen M."/>
            <person name="Howarth C."/>
            <person name="Imamovic A."/>
            <person name="Larimer J."/>
            <person name="McCowan C."/>
            <person name="Murphy C."/>
            <person name="Pearson M."/>
            <person name="Priest M."/>
            <person name="Roberts A."/>
            <person name="Saif S."/>
            <person name="Shea T."/>
            <person name="Sykes S."/>
            <person name="Wortman J."/>
            <person name="Nusbaum C."/>
            <person name="Birren B."/>
        </authorList>
    </citation>
    <scope>NUCLEOTIDE SEQUENCE [LARGE SCALE GENOMIC DNA]</scope>
    <source>
        <strain evidence="7">CBS 10117</strain>
    </source>
</reference>
<dbReference type="PROSITE" id="PS01032">
    <property type="entry name" value="PPM_1"/>
    <property type="match status" value="1"/>
</dbReference>
<feature type="compositionally biased region" description="Basic and acidic residues" evidence="5">
    <location>
        <begin position="394"/>
        <end position="407"/>
    </location>
</feature>
<dbReference type="Pfam" id="PF00481">
    <property type="entry name" value="PP2C"/>
    <property type="match status" value="1"/>
</dbReference>
<evidence type="ECO:0000256" key="4">
    <source>
        <dbReference type="RuleBase" id="RU003465"/>
    </source>
</evidence>
<dbReference type="SUPFAM" id="SSF81606">
    <property type="entry name" value="PP2C-like"/>
    <property type="match status" value="1"/>
</dbReference>
<feature type="region of interest" description="Disordered" evidence="5">
    <location>
        <begin position="394"/>
        <end position="421"/>
    </location>
</feature>
<dbReference type="VEuPathDB" id="FungiDB:I303_00438"/>